<accession>A0A6M1SCN4</accession>
<name>A0A6M1SCN4_9HYPH</name>
<evidence type="ECO:0000256" key="1">
    <source>
        <dbReference type="SAM" id="Phobius"/>
    </source>
</evidence>
<dbReference type="RefSeq" id="WP_163904744.1">
    <property type="nucleotide sequence ID" value="NZ_JAAKZH010000003.1"/>
</dbReference>
<evidence type="ECO:0008006" key="4">
    <source>
        <dbReference type="Google" id="ProtNLM"/>
    </source>
</evidence>
<feature type="transmembrane region" description="Helical" evidence="1">
    <location>
        <begin position="12"/>
        <end position="38"/>
    </location>
</feature>
<protein>
    <recommendedName>
        <fullName evidence="4">DoxX family protein</fullName>
    </recommendedName>
</protein>
<evidence type="ECO:0000313" key="2">
    <source>
        <dbReference type="EMBL" id="NGO64536.1"/>
    </source>
</evidence>
<feature type="transmembrane region" description="Helical" evidence="1">
    <location>
        <begin position="58"/>
        <end position="78"/>
    </location>
</feature>
<dbReference type="InterPro" id="IPR046161">
    <property type="entry name" value="DUF6163"/>
</dbReference>
<keyword evidence="1" id="KW-0812">Transmembrane</keyword>
<proteinExistence type="predicted"/>
<feature type="transmembrane region" description="Helical" evidence="1">
    <location>
        <begin position="85"/>
        <end position="104"/>
    </location>
</feature>
<feature type="transmembrane region" description="Helical" evidence="1">
    <location>
        <begin position="110"/>
        <end position="131"/>
    </location>
</feature>
<dbReference type="Pfam" id="PF19660">
    <property type="entry name" value="DUF6163"/>
    <property type="match status" value="1"/>
</dbReference>
<sequence>MNPDSQNAPKGSLAEILFVIFLRVVAIASLWFGLQYWGMLVGYSLGGQGRFDLLSLPWKVAGASLSVIFPVAALGLWLAVSWGPVIWALAAGTQVLMHVVWYDTFGSNPMVLVMHAVVALVYIVFRLALWLEKRHKQDEIRLDLP</sequence>
<keyword evidence="1" id="KW-0472">Membrane</keyword>
<comment type="caution">
    <text evidence="2">The sequence shown here is derived from an EMBL/GenBank/DDBJ whole genome shotgun (WGS) entry which is preliminary data.</text>
</comment>
<keyword evidence="1" id="KW-1133">Transmembrane helix</keyword>
<dbReference type="EMBL" id="JAAKZH010000003">
    <property type="protein sequence ID" value="NGO64536.1"/>
    <property type="molecule type" value="Genomic_DNA"/>
</dbReference>
<dbReference type="AlphaFoldDB" id="A0A6M1SCN4"/>
<gene>
    <name evidence="2" type="ORF">G6N76_12755</name>
</gene>
<evidence type="ECO:0000313" key="3">
    <source>
        <dbReference type="Proteomes" id="UP000477849"/>
    </source>
</evidence>
<keyword evidence="3" id="KW-1185">Reference proteome</keyword>
<dbReference type="Proteomes" id="UP000477849">
    <property type="component" value="Unassembled WGS sequence"/>
</dbReference>
<reference evidence="2 3" key="1">
    <citation type="submission" date="2020-02" db="EMBL/GenBank/DDBJ databases">
        <title>Genome sequence of the type strain CCBAU10050 of Rhizobium daejeonense.</title>
        <authorList>
            <person name="Gao J."/>
            <person name="Sun J."/>
        </authorList>
    </citation>
    <scope>NUCLEOTIDE SEQUENCE [LARGE SCALE GENOMIC DNA]</scope>
    <source>
        <strain evidence="2 3">CCBAU10050</strain>
    </source>
</reference>
<organism evidence="2 3">
    <name type="scientific">Rhizobium daejeonense</name>
    <dbReference type="NCBI Taxonomy" id="240521"/>
    <lineage>
        <taxon>Bacteria</taxon>
        <taxon>Pseudomonadati</taxon>
        <taxon>Pseudomonadota</taxon>
        <taxon>Alphaproteobacteria</taxon>
        <taxon>Hyphomicrobiales</taxon>
        <taxon>Rhizobiaceae</taxon>
        <taxon>Rhizobium/Agrobacterium group</taxon>
        <taxon>Rhizobium</taxon>
    </lineage>
</organism>